<keyword evidence="3" id="KW-1134">Transmembrane beta strand</keyword>
<evidence type="ECO:0000256" key="2">
    <source>
        <dbReference type="ARBA" id="ARBA00008163"/>
    </source>
</evidence>
<keyword evidence="6" id="KW-0472">Membrane</keyword>
<evidence type="ECO:0000256" key="4">
    <source>
        <dbReference type="ARBA" id="ARBA00022692"/>
    </source>
</evidence>
<dbReference type="PANTHER" id="PTHR35093">
    <property type="entry name" value="OUTER MEMBRANE PROTEIN NMB0088-RELATED"/>
    <property type="match status" value="1"/>
</dbReference>
<evidence type="ECO:0000256" key="6">
    <source>
        <dbReference type="ARBA" id="ARBA00023136"/>
    </source>
</evidence>
<proteinExistence type="inferred from homology"/>
<protein>
    <submittedName>
        <fullName evidence="8">Outer membrane protein transport protein (OMPP1/FadL/TodX)</fullName>
    </submittedName>
</protein>
<dbReference type="InterPro" id="IPR005017">
    <property type="entry name" value="OMPP1/FadL/TodX"/>
</dbReference>
<sequence length="466" mass="49582">MKRRPALTTITTIATIQRQGDEMMTWQVLRTEGCCAAAKVALAASALVAGQAFAGGMLAYEIGTADVGLASAGYNARAQDASTVFTNPAGMTRLEGNQALVSGQLLWANTQYSIGSGSSPLLGSDDGGYAVGSSGWFPGGGAFLSYSVSPDLKLGFALAGNFGAPLKYNNDWAGRYYVQNTTLLGVSFLPSVAFKVNDKLSLGAGLNAMYGIYKDQVAINNPNPAFADGRLKYDDNSWGWGANLGLMYEIDEGTRIGLTWNSQVNLDFKASPQFSGLSPAVAHALDKVGLLDSQLKIGIKVPQQVMASVFTQIDPRWALLGSVGWQQWSKFGQINIGIDDTSNPVSLTTDIPFKDTWHLATGAQYRLSDPWLLNFGIAYDSGFQPNGSTVSPLMPLNTAWRFGVGGQQQLSKTSVWGLAADYIYGGTLKTNLQSTAPVAVGGRGNLIGSYDNTGTLVMSIYGNWKF</sequence>
<keyword evidence="4" id="KW-0812">Transmembrane</keyword>
<evidence type="ECO:0000256" key="7">
    <source>
        <dbReference type="ARBA" id="ARBA00023237"/>
    </source>
</evidence>
<gene>
    <name evidence="8" type="ORF">ACCAA_1050015</name>
</gene>
<dbReference type="Gene3D" id="2.40.160.60">
    <property type="entry name" value="Outer membrane protein transport protein (OMPP1/FadL/TodX)"/>
    <property type="match status" value="1"/>
</dbReference>
<dbReference type="EMBL" id="FLQX01000008">
    <property type="protein sequence ID" value="SBT03508.1"/>
    <property type="molecule type" value="Genomic_DNA"/>
</dbReference>
<evidence type="ECO:0000256" key="5">
    <source>
        <dbReference type="ARBA" id="ARBA00022729"/>
    </source>
</evidence>
<dbReference type="Pfam" id="PF03349">
    <property type="entry name" value="Toluene_X"/>
    <property type="match status" value="1"/>
</dbReference>
<comment type="similarity">
    <text evidence="2">Belongs to the OmpP1/FadL family.</text>
</comment>
<dbReference type="GO" id="GO:0015483">
    <property type="term" value="F:long-chain fatty acid transporting porin activity"/>
    <property type="evidence" value="ECO:0007669"/>
    <property type="project" value="TreeGrafter"/>
</dbReference>
<evidence type="ECO:0000256" key="1">
    <source>
        <dbReference type="ARBA" id="ARBA00004571"/>
    </source>
</evidence>
<dbReference type="PANTHER" id="PTHR35093:SF8">
    <property type="entry name" value="OUTER MEMBRANE PROTEIN NMB0088-RELATED"/>
    <property type="match status" value="1"/>
</dbReference>
<name>A0A1A8XHU2_9PROT</name>
<dbReference type="STRING" id="1860102.ACCAA_1050015"/>
<evidence type="ECO:0000313" key="9">
    <source>
        <dbReference type="Proteomes" id="UP000199169"/>
    </source>
</evidence>
<dbReference type="GO" id="GO:0009279">
    <property type="term" value="C:cell outer membrane"/>
    <property type="evidence" value="ECO:0007669"/>
    <property type="project" value="UniProtKB-SubCell"/>
</dbReference>
<keyword evidence="5" id="KW-0732">Signal</keyword>
<dbReference type="Proteomes" id="UP000199169">
    <property type="component" value="Unassembled WGS sequence"/>
</dbReference>
<accession>A0A1A8XHU2</accession>
<comment type="subcellular location">
    <subcellularLocation>
        <location evidence="1">Cell outer membrane</location>
        <topology evidence="1">Multi-pass membrane protein</topology>
    </subcellularLocation>
</comment>
<evidence type="ECO:0000313" key="8">
    <source>
        <dbReference type="EMBL" id="SBT03508.1"/>
    </source>
</evidence>
<evidence type="ECO:0000256" key="3">
    <source>
        <dbReference type="ARBA" id="ARBA00022452"/>
    </source>
</evidence>
<reference evidence="8 9" key="1">
    <citation type="submission" date="2016-06" db="EMBL/GenBank/DDBJ databases">
        <authorList>
            <person name="Kjaerup R.B."/>
            <person name="Dalgaard T.S."/>
            <person name="Juul-Madsen H.R."/>
        </authorList>
    </citation>
    <scope>NUCLEOTIDE SEQUENCE [LARGE SCALE GENOMIC DNA]</scope>
    <source>
        <strain evidence="8">3</strain>
    </source>
</reference>
<organism evidence="8 9">
    <name type="scientific">Candidatus Accumulibacter aalborgensis</name>
    <dbReference type="NCBI Taxonomy" id="1860102"/>
    <lineage>
        <taxon>Bacteria</taxon>
        <taxon>Pseudomonadati</taxon>
        <taxon>Pseudomonadota</taxon>
        <taxon>Betaproteobacteria</taxon>
        <taxon>Candidatus Accumulibacter</taxon>
    </lineage>
</organism>
<keyword evidence="7" id="KW-0998">Cell outer membrane</keyword>
<dbReference type="AlphaFoldDB" id="A0A1A8XHU2"/>
<dbReference type="SUPFAM" id="SSF56935">
    <property type="entry name" value="Porins"/>
    <property type="match status" value="1"/>
</dbReference>
<keyword evidence="9" id="KW-1185">Reference proteome</keyword>